<keyword evidence="2" id="KW-1185">Reference proteome</keyword>
<evidence type="ECO:0000313" key="1">
    <source>
        <dbReference type="EMBL" id="GFQ94517.1"/>
    </source>
</evidence>
<organism evidence="1 2">
    <name type="scientific">Trichonephila clavata</name>
    <name type="common">Joro spider</name>
    <name type="synonym">Nephila clavata</name>
    <dbReference type="NCBI Taxonomy" id="2740835"/>
    <lineage>
        <taxon>Eukaryota</taxon>
        <taxon>Metazoa</taxon>
        <taxon>Ecdysozoa</taxon>
        <taxon>Arthropoda</taxon>
        <taxon>Chelicerata</taxon>
        <taxon>Arachnida</taxon>
        <taxon>Araneae</taxon>
        <taxon>Araneomorphae</taxon>
        <taxon>Entelegynae</taxon>
        <taxon>Araneoidea</taxon>
        <taxon>Nephilidae</taxon>
        <taxon>Trichonephila</taxon>
    </lineage>
</organism>
<dbReference type="EMBL" id="BMAO01004423">
    <property type="protein sequence ID" value="GFQ94517.1"/>
    <property type="molecule type" value="Genomic_DNA"/>
</dbReference>
<reference evidence="1" key="1">
    <citation type="submission" date="2020-07" db="EMBL/GenBank/DDBJ databases">
        <title>Multicomponent nature underlies the extraordinary mechanical properties of spider dragline silk.</title>
        <authorList>
            <person name="Kono N."/>
            <person name="Nakamura H."/>
            <person name="Mori M."/>
            <person name="Yoshida Y."/>
            <person name="Ohtoshi R."/>
            <person name="Malay A.D."/>
            <person name="Moran D.A.P."/>
            <person name="Tomita M."/>
            <person name="Numata K."/>
            <person name="Arakawa K."/>
        </authorList>
    </citation>
    <scope>NUCLEOTIDE SEQUENCE</scope>
</reference>
<dbReference type="AlphaFoldDB" id="A0A8X6IHE4"/>
<protein>
    <submittedName>
        <fullName evidence="1">Uncharacterized protein</fullName>
    </submittedName>
</protein>
<dbReference type="Proteomes" id="UP000887116">
    <property type="component" value="Unassembled WGS sequence"/>
</dbReference>
<accession>A0A8X6IHE4</accession>
<gene>
    <name evidence="1" type="ORF">TNCT_212361</name>
</gene>
<sequence>MENSFAFDYWDNSKSERSERRPFRVGMLEEIFFMKTRKKSFIHASGKKEYLKLDLDEILSVTFLLYTNTEKNIFQEEILRNFDLDFTATKDIG</sequence>
<name>A0A8X6IHE4_TRICU</name>
<proteinExistence type="predicted"/>
<comment type="caution">
    <text evidence="1">The sequence shown here is derived from an EMBL/GenBank/DDBJ whole genome shotgun (WGS) entry which is preliminary data.</text>
</comment>
<evidence type="ECO:0000313" key="2">
    <source>
        <dbReference type="Proteomes" id="UP000887116"/>
    </source>
</evidence>